<comment type="caution">
    <text evidence="7">The sequence shown here is derived from an EMBL/GenBank/DDBJ whole genome shotgun (WGS) entry which is preliminary data.</text>
</comment>
<comment type="similarity">
    <text evidence="1">In the C-terminal section; belongs to the class-I pyridoxal-phosphate-dependent aminotransferase family.</text>
</comment>
<dbReference type="InterPro" id="IPR036388">
    <property type="entry name" value="WH-like_DNA-bd_sf"/>
</dbReference>
<keyword evidence="4" id="KW-0238">DNA-binding</keyword>
<accession>A0A9D2CNU1</accession>
<keyword evidence="2" id="KW-0663">Pyridoxal phosphate</keyword>
<evidence type="ECO:0000256" key="1">
    <source>
        <dbReference type="ARBA" id="ARBA00005384"/>
    </source>
</evidence>
<reference evidence="7" key="1">
    <citation type="journal article" date="2021" name="PeerJ">
        <title>Extensive microbial diversity within the chicken gut microbiome revealed by metagenomics and culture.</title>
        <authorList>
            <person name="Gilroy R."/>
            <person name="Ravi A."/>
            <person name="Getino M."/>
            <person name="Pursley I."/>
            <person name="Horton D.L."/>
            <person name="Alikhan N.F."/>
            <person name="Baker D."/>
            <person name="Gharbi K."/>
            <person name="Hall N."/>
            <person name="Watson M."/>
            <person name="Adriaenssens E.M."/>
            <person name="Foster-Nyarko E."/>
            <person name="Jarju S."/>
            <person name="Secka A."/>
            <person name="Antonio M."/>
            <person name="Oren A."/>
            <person name="Chaudhuri R.R."/>
            <person name="La Ragione R."/>
            <person name="Hildebrand F."/>
            <person name="Pallen M.J."/>
        </authorList>
    </citation>
    <scope>NUCLEOTIDE SEQUENCE</scope>
    <source>
        <strain evidence="7">ChiHjej12B11-9195</strain>
    </source>
</reference>
<reference evidence="7" key="2">
    <citation type="submission" date="2021-04" db="EMBL/GenBank/DDBJ databases">
        <authorList>
            <person name="Gilroy R."/>
        </authorList>
    </citation>
    <scope>NUCLEOTIDE SEQUENCE</scope>
    <source>
        <strain evidence="7">ChiHjej12B11-9195</strain>
    </source>
</reference>
<evidence type="ECO:0000313" key="7">
    <source>
        <dbReference type="EMBL" id="HIY94349.1"/>
    </source>
</evidence>
<dbReference type="InterPro" id="IPR015424">
    <property type="entry name" value="PyrdxlP-dep_Trfase"/>
</dbReference>
<gene>
    <name evidence="7" type="ORF">H9821_01610</name>
</gene>
<dbReference type="SUPFAM" id="SSF53383">
    <property type="entry name" value="PLP-dependent transferases"/>
    <property type="match status" value="1"/>
</dbReference>
<dbReference type="Pfam" id="PF00155">
    <property type="entry name" value="Aminotran_1_2"/>
    <property type="match status" value="1"/>
</dbReference>
<protein>
    <submittedName>
        <fullName evidence="7">PLP-dependent aminotransferase family protein</fullName>
    </submittedName>
</protein>
<dbReference type="Gene3D" id="3.40.640.10">
    <property type="entry name" value="Type I PLP-dependent aspartate aminotransferase-like (Major domain)"/>
    <property type="match status" value="1"/>
</dbReference>
<dbReference type="PRINTS" id="PR00035">
    <property type="entry name" value="HTHGNTR"/>
</dbReference>
<dbReference type="PROSITE" id="PS50949">
    <property type="entry name" value="HTH_GNTR"/>
    <property type="match status" value="1"/>
</dbReference>
<keyword evidence="7" id="KW-0808">Transferase</keyword>
<dbReference type="SUPFAM" id="SSF46785">
    <property type="entry name" value="Winged helix' DNA-binding domain"/>
    <property type="match status" value="1"/>
</dbReference>
<keyword evidence="3" id="KW-0805">Transcription regulation</keyword>
<evidence type="ECO:0000259" key="6">
    <source>
        <dbReference type="PROSITE" id="PS50949"/>
    </source>
</evidence>
<dbReference type="Gene3D" id="1.10.10.10">
    <property type="entry name" value="Winged helix-like DNA-binding domain superfamily/Winged helix DNA-binding domain"/>
    <property type="match status" value="1"/>
</dbReference>
<organism evidence="7 8">
    <name type="scientific">Candidatus Rothia avicola</name>
    <dbReference type="NCBI Taxonomy" id="2840478"/>
    <lineage>
        <taxon>Bacteria</taxon>
        <taxon>Bacillati</taxon>
        <taxon>Actinomycetota</taxon>
        <taxon>Actinomycetes</taxon>
        <taxon>Micrococcales</taxon>
        <taxon>Micrococcaceae</taxon>
        <taxon>Rothia</taxon>
    </lineage>
</organism>
<dbReference type="CDD" id="cd07377">
    <property type="entry name" value="WHTH_GntR"/>
    <property type="match status" value="1"/>
</dbReference>
<dbReference type="InterPro" id="IPR004839">
    <property type="entry name" value="Aminotransferase_I/II_large"/>
</dbReference>
<name>A0A9D2CNU1_9MICC</name>
<dbReference type="InterPro" id="IPR051446">
    <property type="entry name" value="HTH_trans_reg/aminotransferase"/>
</dbReference>
<dbReference type="CDD" id="cd00609">
    <property type="entry name" value="AAT_like"/>
    <property type="match status" value="1"/>
</dbReference>
<dbReference type="AlphaFoldDB" id="A0A9D2CNU1"/>
<dbReference type="InterPro" id="IPR036390">
    <property type="entry name" value="WH_DNA-bd_sf"/>
</dbReference>
<dbReference type="GO" id="GO:0003677">
    <property type="term" value="F:DNA binding"/>
    <property type="evidence" value="ECO:0007669"/>
    <property type="project" value="UniProtKB-KW"/>
</dbReference>
<evidence type="ECO:0000256" key="5">
    <source>
        <dbReference type="ARBA" id="ARBA00023163"/>
    </source>
</evidence>
<dbReference type="GO" id="GO:0030170">
    <property type="term" value="F:pyridoxal phosphate binding"/>
    <property type="evidence" value="ECO:0007669"/>
    <property type="project" value="InterPro"/>
</dbReference>
<dbReference type="PANTHER" id="PTHR46577">
    <property type="entry name" value="HTH-TYPE TRANSCRIPTIONAL REGULATORY PROTEIN GABR"/>
    <property type="match status" value="1"/>
</dbReference>
<keyword evidence="7" id="KW-0032">Aminotransferase</keyword>
<dbReference type="InterPro" id="IPR015421">
    <property type="entry name" value="PyrdxlP-dep_Trfase_major"/>
</dbReference>
<dbReference type="Proteomes" id="UP000824134">
    <property type="component" value="Unassembled WGS sequence"/>
</dbReference>
<dbReference type="GO" id="GO:0003700">
    <property type="term" value="F:DNA-binding transcription factor activity"/>
    <property type="evidence" value="ECO:0007669"/>
    <property type="project" value="InterPro"/>
</dbReference>
<feature type="domain" description="HTH gntR-type" evidence="6">
    <location>
        <begin position="20"/>
        <end position="87"/>
    </location>
</feature>
<evidence type="ECO:0000313" key="8">
    <source>
        <dbReference type="Proteomes" id="UP000824134"/>
    </source>
</evidence>
<dbReference type="PANTHER" id="PTHR46577:SF1">
    <property type="entry name" value="HTH-TYPE TRANSCRIPTIONAL REGULATORY PROTEIN GABR"/>
    <property type="match status" value="1"/>
</dbReference>
<dbReference type="EMBL" id="DXCN01000015">
    <property type="protein sequence ID" value="HIY94349.1"/>
    <property type="molecule type" value="Genomic_DNA"/>
</dbReference>
<dbReference type="Pfam" id="PF00392">
    <property type="entry name" value="GntR"/>
    <property type="match status" value="1"/>
</dbReference>
<sequence>MAEYSRFDQLPVSVSRSAAGSLPSQVAEQIRALVLGGFLVAGDPLPSTRVLAERLNVSRGTVVFAYEQLVGEGYLTSGRGGTRVADHLTLGAAGVSRSAISVGEMGSSRPAVVGGEVGPASARLSASNAGLALPTTPEAIDLRPGSPDTSLVASAAWRAAWRQAAATPGAAYPPAGSYELRVQLAEHLRLMRSVLRTPDDLLVTAGARDGFRLILTALRRRVRNRPLRIAVENPGYPSLHRIPLAFGHEILPIQVDEKGLNPARLPTGPHRPDLVLIAPSHQYPLGASMPLARRLELLAWARTHNALLVEDDYDSELRYVGDPLPALASLDRPPLRGGAEGHPARWASDRVVTLGSFAKMLAPGLNLGYVVVPRHLQADLLELRADLGNPVSSVVQDAMASFLAVGGVRRHTARMRRVYRGRREQVLTALQGLDAARVLPMDGGLHAVLHLPGIDSARGRDLEGELVEAARLEGVLVAPLGDYWSARAEAGEALYGLVLGFGAVSDRKLALGLESVRQVLEGYSAGLGAHSDH</sequence>
<dbReference type="GO" id="GO:0008483">
    <property type="term" value="F:transaminase activity"/>
    <property type="evidence" value="ECO:0007669"/>
    <property type="project" value="UniProtKB-KW"/>
</dbReference>
<evidence type="ECO:0000256" key="4">
    <source>
        <dbReference type="ARBA" id="ARBA00023125"/>
    </source>
</evidence>
<proteinExistence type="inferred from homology"/>
<evidence type="ECO:0000256" key="2">
    <source>
        <dbReference type="ARBA" id="ARBA00022898"/>
    </source>
</evidence>
<dbReference type="SMART" id="SM00345">
    <property type="entry name" value="HTH_GNTR"/>
    <property type="match status" value="1"/>
</dbReference>
<keyword evidence="5" id="KW-0804">Transcription</keyword>
<dbReference type="InterPro" id="IPR000524">
    <property type="entry name" value="Tscrpt_reg_HTH_GntR"/>
</dbReference>
<evidence type="ECO:0000256" key="3">
    <source>
        <dbReference type="ARBA" id="ARBA00023015"/>
    </source>
</evidence>